<keyword evidence="18" id="KW-1185">Reference proteome</keyword>
<dbReference type="SUPFAM" id="SSF51556">
    <property type="entry name" value="Metallo-dependent hydrolases"/>
    <property type="match status" value="1"/>
</dbReference>
<dbReference type="InterPro" id="IPR013659">
    <property type="entry name" value="A_deaminase_N"/>
</dbReference>
<reference evidence="17" key="2">
    <citation type="submission" date="2025-08" db="UniProtKB">
        <authorList>
            <consortium name="Ensembl"/>
        </authorList>
    </citation>
    <scope>IDENTIFICATION</scope>
</reference>
<dbReference type="GO" id="GO:0004000">
    <property type="term" value="F:adenosine deaminase activity"/>
    <property type="evidence" value="ECO:0007669"/>
    <property type="project" value="InterPro"/>
</dbReference>
<evidence type="ECO:0000256" key="2">
    <source>
        <dbReference type="ARBA" id="ARBA00004613"/>
    </source>
</evidence>
<reference evidence="17 18" key="1">
    <citation type="submission" date="2018-11" db="EMBL/GenBank/DDBJ databases">
        <title>Haplotype-resolved cattle genomes.</title>
        <authorList>
            <person name="Low W.Y."/>
            <person name="Tearle R."/>
            <person name="Bickhart D.M."/>
            <person name="Rosen B.D."/>
            <person name="Koren S."/>
            <person name="Rhie A."/>
            <person name="Hiendleder S."/>
            <person name="Phillippy A.M."/>
            <person name="Smith T.P.L."/>
            <person name="Williams J.L."/>
        </authorList>
    </citation>
    <scope>NUCLEOTIDE SEQUENCE [LARGE SCALE GENOMIC DNA]</scope>
</reference>
<dbReference type="GO" id="GO:0046103">
    <property type="term" value="P:inosine biosynthetic process"/>
    <property type="evidence" value="ECO:0007669"/>
    <property type="project" value="TreeGrafter"/>
</dbReference>
<dbReference type="InterPro" id="IPR006331">
    <property type="entry name" value="ADGF"/>
</dbReference>
<evidence type="ECO:0000256" key="7">
    <source>
        <dbReference type="ARBA" id="ARBA00022729"/>
    </source>
</evidence>
<evidence type="ECO:0000256" key="11">
    <source>
        <dbReference type="ARBA" id="ARBA00063241"/>
    </source>
</evidence>
<comment type="function">
    <text evidence="10">Adenosine deaminase that may contribute to the degradation of extracellular adenosine, a signaling molecule that controls a variety of cellular responses. Requires elevated adenosine levels for optimal enzyme activity. Binds to cell surfaces via proteoglycans and may play a role in the regulation of cell proliferation and differentiation, independently of its enzyme activity.</text>
</comment>
<dbReference type="EC" id="3.5.4.4" evidence="4"/>
<dbReference type="InterPro" id="IPR006330">
    <property type="entry name" value="Ado/ade_deaminase"/>
</dbReference>
<organism evidence="17 18">
    <name type="scientific">Bos indicus x Bos taurus</name>
    <name type="common">Hybrid cattle</name>
    <dbReference type="NCBI Taxonomy" id="30522"/>
    <lineage>
        <taxon>Eukaryota</taxon>
        <taxon>Metazoa</taxon>
        <taxon>Chordata</taxon>
        <taxon>Craniata</taxon>
        <taxon>Vertebrata</taxon>
        <taxon>Euteleostomi</taxon>
        <taxon>Mammalia</taxon>
        <taxon>Eutheria</taxon>
        <taxon>Laurasiatheria</taxon>
        <taxon>Artiodactyla</taxon>
        <taxon>Ruminantia</taxon>
        <taxon>Pecora</taxon>
        <taxon>Bovidae</taxon>
        <taxon>Bovinae</taxon>
        <taxon>Bos</taxon>
    </lineage>
</organism>
<evidence type="ECO:0000256" key="4">
    <source>
        <dbReference type="ARBA" id="ARBA00012784"/>
    </source>
</evidence>
<evidence type="ECO:0000256" key="9">
    <source>
        <dbReference type="ARBA" id="ARBA00047764"/>
    </source>
</evidence>
<keyword evidence="8" id="KW-0378">Hydrolase</keyword>
<evidence type="ECO:0000256" key="13">
    <source>
        <dbReference type="ARBA" id="ARBA00080052"/>
    </source>
</evidence>
<feature type="domain" description="Adenosine/AMP deaminase N-terminal" evidence="16">
    <location>
        <begin position="93"/>
        <end position="166"/>
    </location>
</feature>
<dbReference type="GO" id="GO:0046872">
    <property type="term" value="F:metal ion binding"/>
    <property type="evidence" value="ECO:0007669"/>
    <property type="project" value="UniProtKB-KW"/>
</dbReference>
<dbReference type="Proteomes" id="UP000314981">
    <property type="component" value="Chromosome 5"/>
</dbReference>
<protein>
    <recommendedName>
        <fullName evidence="12">Adenosine deaminase 2</fullName>
        <ecNumber evidence="4">3.5.4.4</ecNumber>
    </recommendedName>
    <alternativeName>
        <fullName evidence="13">Cat eye syndrome critical region protein 1</fullName>
    </alternativeName>
</protein>
<dbReference type="GO" id="GO:0005615">
    <property type="term" value="C:extracellular space"/>
    <property type="evidence" value="ECO:0007669"/>
    <property type="project" value="InterPro"/>
</dbReference>
<dbReference type="Pfam" id="PF08451">
    <property type="entry name" value="A_deaminase_N"/>
    <property type="match status" value="1"/>
</dbReference>
<dbReference type="InterPro" id="IPR032466">
    <property type="entry name" value="Metal_Hydrolase"/>
</dbReference>
<proteinExistence type="inferred from homology"/>
<dbReference type="STRING" id="30522.A0A4W2C2M5"/>
<dbReference type="Pfam" id="PF00962">
    <property type="entry name" value="A_deaminase"/>
    <property type="match status" value="1"/>
</dbReference>
<evidence type="ECO:0000256" key="8">
    <source>
        <dbReference type="ARBA" id="ARBA00022801"/>
    </source>
</evidence>
<evidence type="ECO:0000256" key="6">
    <source>
        <dbReference type="ARBA" id="ARBA00022723"/>
    </source>
</evidence>
<dbReference type="FunFam" id="3.20.20.140:FF:000017">
    <property type="entry name" value="Adenosine deaminase 2"/>
    <property type="match status" value="1"/>
</dbReference>
<evidence type="ECO:0000256" key="14">
    <source>
        <dbReference type="SAM" id="MobiDB-lite"/>
    </source>
</evidence>
<evidence type="ECO:0000256" key="5">
    <source>
        <dbReference type="ARBA" id="ARBA00022525"/>
    </source>
</evidence>
<feature type="region of interest" description="Disordered" evidence="14">
    <location>
        <begin position="1"/>
        <end position="23"/>
    </location>
</feature>
<evidence type="ECO:0000313" key="17">
    <source>
        <dbReference type="Ensembl" id="ENSBIXP00000007019.1"/>
    </source>
</evidence>
<keyword evidence="5" id="KW-0964">Secreted</keyword>
<evidence type="ECO:0000256" key="12">
    <source>
        <dbReference type="ARBA" id="ARBA00071165"/>
    </source>
</evidence>
<dbReference type="InterPro" id="IPR001365">
    <property type="entry name" value="A_deaminase_dom"/>
</dbReference>
<evidence type="ECO:0000313" key="18">
    <source>
        <dbReference type="Proteomes" id="UP000314981"/>
    </source>
</evidence>
<dbReference type="NCBIfam" id="TIGR01431">
    <property type="entry name" value="adm_rel"/>
    <property type="match status" value="1"/>
</dbReference>
<dbReference type="PANTHER" id="PTHR11409">
    <property type="entry name" value="ADENOSINE DEAMINASE"/>
    <property type="match status" value="1"/>
</dbReference>
<evidence type="ECO:0000256" key="3">
    <source>
        <dbReference type="ARBA" id="ARBA00006083"/>
    </source>
</evidence>
<evidence type="ECO:0000259" key="16">
    <source>
        <dbReference type="Pfam" id="PF08451"/>
    </source>
</evidence>
<keyword evidence="7" id="KW-0732">Signal</keyword>
<accession>A0A4W2C2M5</accession>
<name>A0A4W2C2M5_BOBOX</name>
<sequence>MDAHTHTETHMCAHTDSAGRTPPPGCREVKPCPREVKDCEPQLPMGLCGDGARSHLSLELSRGILASMSGRLAPPSLLLALVVSSFCPATSRSGDETRNQLLTREKMMRVGGQLVLTWEEELANQRLRALKEAEMHEALSTGNILPSMHFFQAKSLIEKSEVFNILKKMPKGAALHVHDFSITSPDWLVKNATYRPHCYFCFTRRGTPQFRFAHLTTPTPKPAECPQWVLLEKFRKGLRNVSEFDNSLLRNLTLMTENPHVTYADQDAIWAKFETIFFVLGGLVSYAPVFRDYLSQGLEEFYQDNVLYLEIRASLHPVYELDGTIYSQEWLVRTYEEVAHNFAKTHPGFIGIKLIFSDHRTKNESLIKKSIQTAMDLRVKFPGIVAGFDLVGREDTGYTLYDYREALMIPASRGVHLPYFFHAGETDWEGTSVDRNLLDAVILNSTRIGHGFALSKHPAVLAEAWKKDIPIEVCPISNQVLKLVSDLRNHPAAVMMAAGYPMVISSDDPAAFGARGLSYDFYEAFMGIGGMSADLRTLKQLAINSIRYSTLSETKKKSAMETWEERWQKFVAGLARGPR</sequence>
<dbReference type="Ensembl" id="ENSBIXT00000002665.1">
    <property type="protein sequence ID" value="ENSBIXP00000007019.1"/>
    <property type="gene ID" value="ENSBIXG00000013049.1"/>
</dbReference>
<comment type="cofactor">
    <cofactor evidence="1">
        <name>Zn(2+)</name>
        <dbReference type="ChEBI" id="CHEBI:29105"/>
    </cofactor>
</comment>
<comment type="subunit">
    <text evidence="11">Homodimer. Interacts with adenosine receptors. Binds heparin.</text>
</comment>
<dbReference type="AlphaFoldDB" id="A0A4W2C2M5"/>
<evidence type="ECO:0000256" key="10">
    <source>
        <dbReference type="ARBA" id="ARBA00058629"/>
    </source>
</evidence>
<feature type="compositionally biased region" description="Basic and acidic residues" evidence="14">
    <location>
        <begin position="1"/>
        <end position="13"/>
    </location>
</feature>
<feature type="domain" description="Adenosine deaminase" evidence="15">
    <location>
        <begin position="256"/>
        <end position="560"/>
    </location>
</feature>
<dbReference type="GO" id="GO:0006154">
    <property type="term" value="P:adenosine catabolic process"/>
    <property type="evidence" value="ECO:0007669"/>
    <property type="project" value="InterPro"/>
</dbReference>
<dbReference type="CDD" id="cd01321">
    <property type="entry name" value="ADGF"/>
    <property type="match status" value="1"/>
</dbReference>
<dbReference type="Gene3D" id="3.20.20.140">
    <property type="entry name" value="Metal-dependent hydrolases"/>
    <property type="match status" value="1"/>
</dbReference>
<evidence type="ECO:0000259" key="15">
    <source>
        <dbReference type="Pfam" id="PF00962"/>
    </source>
</evidence>
<dbReference type="PANTHER" id="PTHR11409:SF39">
    <property type="entry name" value="ADENOSINE DEAMINASE 2"/>
    <property type="match status" value="1"/>
</dbReference>
<keyword evidence="6" id="KW-0479">Metal-binding</keyword>
<comment type="catalytic activity">
    <reaction evidence="9">
        <text>adenosine + H2O + H(+) = inosine + NH4(+)</text>
        <dbReference type="Rhea" id="RHEA:24408"/>
        <dbReference type="ChEBI" id="CHEBI:15377"/>
        <dbReference type="ChEBI" id="CHEBI:15378"/>
        <dbReference type="ChEBI" id="CHEBI:16335"/>
        <dbReference type="ChEBI" id="CHEBI:17596"/>
        <dbReference type="ChEBI" id="CHEBI:28938"/>
        <dbReference type="EC" id="3.5.4.4"/>
    </reaction>
</comment>
<evidence type="ECO:0000256" key="1">
    <source>
        <dbReference type="ARBA" id="ARBA00001947"/>
    </source>
</evidence>
<comment type="similarity">
    <text evidence="3">Belongs to the metallo-dependent hydrolases superfamily. Adenosine and AMP deaminases family. ADGF subfamily.</text>
</comment>
<comment type="subcellular location">
    <subcellularLocation>
        <location evidence="2">Secreted</location>
    </subcellularLocation>
</comment>
<reference evidence="17" key="3">
    <citation type="submission" date="2025-09" db="UniProtKB">
        <authorList>
            <consortium name="Ensembl"/>
        </authorList>
    </citation>
    <scope>IDENTIFICATION</scope>
</reference>